<keyword evidence="1" id="KW-0812">Transmembrane</keyword>
<keyword evidence="1" id="KW-0472">Membrane</keyword>
<evidence type="ECO:0000256" key="1">
    <source>
        <dbReference type="SAM" id="Phobius"/>
    </source>
</evidence>
<gene>
    <name evidence="2" type="ORF">LCGC14_2639570</name>
</gene>
<evidence type="ECO:0000313" key="2">
    <source>
        <dbReference type="EMBL" id="KKK98756.1"/>
    </source>
</evidence>
<dbReference type="AlphaFoldDB" id="A0A0F9CQ58"/>
<sequence length="69" mass="7682">MTAQAIAQTAIAPGSFTLIVVILGALFVLVGGSYGFTWLVFERLSRSISKLRTNELKQLEDRLKDLEQR</sequence>
<protein>
    <submittedName>
        <fullName evidence="2">Uncharacterized protein</fullName>
    </submittedName>
</protein>
<feature type="transmembrane region" description="Helical" evidence="1">
    <location>
        <begin position="16"/>
        <end position="41"/>
    </location>
</feature>
<dbReference type="EMBL" id="LAZR01045487">
    <property type="protein sequence ID" value="KKK98756.1"/>
    <property type="molecule type" value="Genomic_DNA"/>
</dbReference>
<reference evidence="2" key="1">
    <citation type="journal article" date="2015" name="Nature">
        <title>Complex archaea that bridge the gap between prokaryotes and eukaryotes.</title>
        <authorList>
            <person name="Spang A."/>
            <person name="Saw J.H."/>
            <person name="Jorgensen S.L."/>
            <person name="Zaremba-Niedzwiedzka K."/>
            <person name="Martijn J."/>
            <person name="Lind A.E."/>
            <person name="van Eijk R."/>
            <person name="Schleper C."/>
            <person name="Guy L."/>
            <person name="Ettema T.J."/>
        </authorList>
    </citation>
    <scope>NUCLEOTIDE SEQUENCE</scope>
</reference>
<accession>A0A0F9CQ58</accession>
<keyword evidence="1" id="KW-1133">Transmembrane helix</keyword>
<organism evidence="2">
    <name type="scientific">marine sediment metagenome</name>
    <dbReference type="NCBI Taxonomy" id="412755"/>
    <lineage>
        <taxon>unclassified sequences</taxon>
        <taxon>metagenomes</taxon>
        <taxon>ecological metagenomes</taxon>
    </lineage>
</organism>
<proteinExistence type="predicted"/>
<comment type="caution">
    <text evidence="2">The sequence shown here is derived from an EMBL/GenBank/DDBJ whole genome shotgun (WGS) entry which is preliminary data.</text>
</comment>
<name>A0A0F9CQ58_9ZZZZ</name>